<evidence type="ECO:0000313" key="3">
    <source>
        <dbReference type="Proteomes" id="UP000218387"/>
    </source>
</evidence>
<dbReference type="PANTHER" id="PTHR43433">
    <property type="entry name" value="HYDROLASE, ALPHA/BETA FOLD FAMILY PROTEIN"/>
    <property type="match status" value="1"/>
</dbReference>
<protein>
    <submittedName>
        <fullName evidence="2">Alpha/beta hydrolase</fullName>
    </submittedName>
</protein>
<proteinExistence type="predicted"/>
<dbReference type="InterPro" id="IPR029058">
    <property type="entry name" value="AB_hydrolase_fold"/>
</dbReference>
<dbReference type="AlphaFoldDB" id="A0A4P9CA93"/>
<dbReference type="EMBL" id="CP029487">
    <property type="protein sequence ID" value="QCT72474.1"/>
    <property type="molecule type" value="Genomic_DNA"/>
</dbReference>
<keyword evidence="3" id="KW-1185">Reference proteome</keyword>
<gene>
    <name evidence="2" type="ORF">CPZ25_014425</name>
</gene>
<dbReference type="KEGG" id="emt:CPZ25_014425"/>
<dbReference type="InterPro" id="IPR050471">
    <property type="entry name" value="AB_hydrolase"/>
</dbReference>
<name>A0A4P9CA93_EUBML</name>
<keyword evidence="2" id="KW-0378">Hydrolase</keyword>
<organism evidence="2 3">
    <name type="scientific">Eubacterium maltosivorans</name>
    <dbReference type="NCBI Taxonomy" id="2041044"/>
    <lineage>
        <taxon>Bacteria</taxon>
        <taxon>Bacillati</taxon>
        <taxon>Bacillota</taxon>
        <taxon>Clostridia</taxon>
        <taxon>Eubacteriales</taxon>
        <taxon>Eubacteriaceae</taxon>
        <taxon>Eubacterium</taxon>
    </lineage>
</organism>
<accession>A0A4P9CA93</accession>
<dbReference type="GO" id="GO:0016787">
    <property type="term" value="F:hydrolase activity"/>
    <property type="evidence" value="ECO:0007669"/>
    <property type="project" value="UniProtKB-KW"/>
</dbReference>
<sequence>MNIQIGDIDLFYEQEGQGAPLILIHGNGEDHTIFDKITGPLSRDFTVYALDSRGHGSSTPVDAFDYREMAEDIHGFIQALKLEKPAVYGFSDGGIIGLMLAYQYPELLSKLIVSGANTTPDGLKEVWLDKFRRAYERTKKDSIKMMLEQPNISNADLAKIKIPVLVTAGSDDMIEDDHTRYIAESIPDSSLQIYDGETHESYVEHNPKMAAVIRNFLLSGQ</sequence>
<feature type="domain" description="AB hydrolase-1" evidence="1">
    <location>
        <begin position="20"/>
        <end position="125"/>
    </location>
</feature>
<dbReference type="PANTHER" id="PTHR43433:SF5">
    <property type="entry name" value="AB HYDROLASE-1 DOMAIN-CONTAINING PROTEIN"/>
    <property type="match status" value="1"/>
</dbReference>
<dbReference type="Proteomes" id="UP000218387">
    <property type="component" value="Chromosome"/>
</dbReference>
<evidence type="ECO:0000259" key="1">
    <source>
        <dbReference type="Pfam" id="PF00561"/>
    </source>
</evidence>
<dbReference type="Pfam" id="PF00561">
    <property type="entry name" value="Abhydrolase_1"/>
    <property type="match status" value="1"/>
</dbReference>
<dbReference type="RefSeq" id="WP_096919070.1">
    <property type="nucleotide sequence ID" value="NZ_CP029487.1"/>
</dbReference>
<dbReference type="Gene3D" id="3.40.50.1820">
    <property type="entry name" value="alpha/beta hydrolase"/>
    <property type="match status" value="1"/>
</dbReference>
<dbReference type="InterPro" id="IPR000073">
    <property type="entry name" value="AB_hydrolase_1"/>
</dbReference>
<reference evidence="2 3" key="1">
    <citation type="submission" date="2018-05" db="EMBL/GenBank/DDBJ databases">
        <title>Genome comparison of Eubacterium sp.</title>
        <authorList>
            <person name="Feng Y."/>
            <person name="Sanchez-Andrea I."/>
            <person name="Stams A.J.M."/>
            <person name="De Vos W.M."/>
        </authorList>
    </citation>
    <scope>NUCLEOTIDE SEQUENCE [LARGE SCALE GENOMIC DNA]</scope>
    <source>
        <strain evidence="2 3">YI</strain>
    </source>
</reference>
<dbReference type="SUPFAM" id="SSF53474">
    <property type="entry name" value="alpha/beta-Hydrolases"/>
    <property type="match status" value="1"/>
</dbReference>
<evidence type="ECO:0000313" key="2">
    <source>
        <dbReference type="EMBL" id="QCT72474.1"/>
    </source>
</evidence>